<dbReference type="Gene3D" id="3.40.50.920">
    <property type="match status" value="1"/>
</dbReference>
<feature type="non-terminal residue" evidence="4">
    <location>
        <position position="268"/>
    </location>
</feature>
<dbReference type="InterPro" id="IPR002880">
    <property type="entry name" value="Pyrv_Fd/Flavodoxin_OxRdtase_N"/>
</dbReference>
<dbReference type="Pfam" id="PF01855">
    <property type="entry name" value="POR_N"/>
    <property type="match status" value="1"/>
</dbReference>
<dbReference type="AlphaFoldDB" id="K1V9N9"/>
<dbReference type="Pfam" id="PF17147">
    <property type="entry name" value="PFOR_II"/>
    <property type="match status" value="1"/>
</dbReference>
<feature type="domain" description="Pyruvate:ferredoxin oxidoreductase core" evidence="3">
    <location>
        <begin position="158"/>
        <end position="262"/>
    </location>
</feature>
<evidence type="ECO:0000313" key="4">
    <source>
        <dbReference type="EMBL" id="EKC80656.1"/>
    </source>
</evidence>
<proteinExistence type="predicted"/>
<keyword evidence="4" id="KW-0670">Pyruvate</keyword>
<dbReference type="SUPFAM" id="SSF52518">
    <property type="entry name" value="Thiamin diphosphate-binding fold (THDP-binding)"/>
    <property type="match status" value="1"/>
</dbReference>
<dbReference type="PANTHER" id="PTHR32154">
    <property type="entry name" value="PYRUVATE-FLAVODOXIN OXIDOREDUCTASE-RELATED"/>
    <property type="match status" value="1"/>
</dbReference>
<feature type="non-terminal residue" evidence="4">
    <location>
        <position position="1"/>
    </location>
</feature>
<name>K1V9N9_9ZZZZ</name>
<dbReference type="FunFam" id="3.40.50.920:FF:000010">
    <property type="entry name" value="Pyruvate ferredoxin oxidoreductase, alpha subunit"/>
    <property type="match status" value="1"/>
</dbReference>
<accession>K1V9N9</accession>
<dbReference type="PANTHER" id="PTHR32154:SF0">
    <property type="entry name" value="PYRUVATE-FLAVODOXIN OXIDOREDUCTASE-RELATED"/>
    <property type="match status" value="1"/>
</dbReference>
<evidence type="ECO:0000256" key="1">
    <source>
        <dbReference type="ARBA" id="ARBA00023002"/>
    </source>
</evidence>
<dbReference type="InterPro" id="IPR033412">
    <property type="entry name" value="PFOR_II"/>
</dbReference>
<dbReference type="Gene3D" id="3.40.50.970">
    <property type="match status" value="1"/>
</dbReference>
<reference evidence="4" key="1">
    <citation type="journal article" date="2013" name="Environ. Microbiol.">
        <title>Microbiota from the distal guts of lean and obese adolescents exhibit partial functional redundancy besides clear differences in community structure.</title>
        <authorList>
            <person name="Ferrer M."/>
            <person name="Ruiz A."/>
            <person name="Lanza F."/>
            <person name="Haange S.B."/>
            <person name="Oberbach A."/>
            <person name="Till H."/>
            <person name="Bargiela R."/>
            <person name="Campoy C."/>
            <person name="Segura M.T."/>
            <person name="Richter M."/>
            <person name="von Bergen M."/>
            <person name="Seifert J."/>
            <person name="Suarez A."/>
        </authorList>
    </citation>
    <scope>NUCLEOTIDE SEQUENCE</scope>
</reference>
<comment type="caution">
    <text evidence="4">The sequence shown here is derived from an EMBL/GenBank/DDBJ whole genome shotgun (WGS) entry which is preliminary data.</text>
</comment>
<dbReference type="EMBL" id="AJWY01000806">
    <property type="protein sequence ID" value="EKC80656.1"/>
    <property type="molecule type" value="Genomic_DNA"/>
</dbReference>
<dbReference type="InterPro" id="IPR009014">
    <property type="entry name" value="Transketo_C/PFOR_II"/>
</dbReference>
<protein>
    <submittedName>
        <fullName evidence="4">Pyruvate flavodoxin/ferredoxin oxidoreductase domain-containing protein</fullName>
    </submittedName>
</protein>
<dbReference type="SUPFAM" id="SSF52922">
    <property type="entry name" value="TK C-terminal domain-like"/>
    <property type="match status" value="1"/>
</dbReference>
<organism evidence="4">
    <name type="scientific">human gut metagenome</name>
    <dbReference type="NCBI Taxonomy" id="408170"/>
    <lineage>
        <taxon>unclassified sequences</taxon>
        <taxon>metagenomes</taxon>
        <taxon>organismal metagenomes</taxon>
    </lineage>
</organism>
<dbReference type="InterPro" id="IPR029061">
    <property type="entry name" value="THDP-binding"/>
</dbReference>
<dbReference type="InterPro" id="IPR050722">
    <property type="entry name" value="Pyruvate:ferred/Flavod_OxRd"/>
</dbReference>
<feature type="domain" description="Pyruvate flavodoxin/ferredoxin oxidoreductase pyrimidine binding" evidence="2">
    <location>
        <begin position="3"/>
        <end position="136"/>
    </location>
</feature>
<keyword evidence="1" id="KW-0560">Oxidoreductase</keyword>
<dbReference type="GO" id="GO:0016491">
    <property type="term" value="F:oxidoreductase activity"/>
    <property type="evidence" value="ECO:0007669"/>
    <property type="project" value="UniProtKB-KW"/>
</dbReference>
<evidence type="ECO:0000259" key="3">
    <source>
        <dbReference type="Pfam" id="PF17147"/>
    </source>
</evidence>
<dbReference type="GO" id="GO:0006979">
    <property type="term" value="P:response to oxidative stress"/>
    <property type="evidence" value="ECO:0007669"/>
    <property type="project" value="TreeGrafter"/>
</dbReference>
<gene>
    <name evidence="4" type="ORF">LEA_01154</name>
</gene>
<evidence type="ECO:0000259" key="2">
    <source>
        <dbReference type="Pfam" id="PF01855"/>
    </source>
</evidence>
<sequence>TAVCRALTGPLNINCDHSDTMGAKDSGWIQIYAENNQEAYDNMVMAYNIAENKDVRLPIMICQDGFITSHAVNDMEILDDMTVKDFVGEYEPEDYLLNPNETFAVGPYAVSDYYMESRKAQAHAMENAKQVILDVAKDFEKISGRKYGLIEEYKMEDAEYAVVIIGSAAGTTKDAIDHMRENGEKVGLVKIRSFRPFPGKEIAKALKNCKAVAVMDRSESFSTNGGPVGAETMQAMYIEKCQALAINIMYGIGGRDVRVEDMINVYET</sequence>